<dbReference type="SMART" id="SM00913">
    <property type="entry name" value="IBN_N"/>
    <property type="match status" value="1"/>
</dbReference>
<dbReference type="GO" id="GO:0005737">
    <property type="term" value="C:cytoplasm"/>
    <property type="evidence" value="ECO:0007669"/>
    <property type="project" value="TreeGrafter"/>
</dbReference>
<gene>
    <name evidence="8" type="ORF">DB88DRAFT_477048</name>
</gene>
<dbReference type="InterPro" id="IPR013598">
    <property type="entry name" value="Exportin-1/Importin-b-like"/>
</dbReference>
<dbReference type="GO" id="GO:0005049">
    <property type="term" value="F:nuclear export signal receptor activity"/>
    <property type="evidence" value="ECO:0007669"/>
    <property type="project" value="InterPro"/>
</dbReference>
<evidence type="ECO:0000256" key="4">
    <source>
        <dbReference type="ARBA" id="ARBA00022927"/>
    </source>
</evidence>
<accession>A0AAD9L8G4</accession>
<feature type="domain" description="Importin N-terminal" evidence="7">
    <location>
        <begin position="34"/>
        <end position="100"/>
    </location>
</feature>
<feature type="compositionally biased region" description="Basic and acidic residues" evidence="6">
    <location>
        <begin position="1041"/>
        <end position="1057"/>
    </location>
</feature>
<sequence>MEAILDFNQDLDVNLIDQVVQAFYGGVGEQQQNAQRVLTQFQENPDSWQRVPAILETSQNLNTKYIALQILEKLVQTRWKALPADQQSGIRNFIVQVTVEISSDETRMRREKGYLNKLNLVLVQILKQAWPKDWPSFIPEIVASSRTNVSLCENNMIILKLLSEEIFDFSAEQMTQAKTKALKQTMCNEFSEIFTLCNEVLEKANKPSLIKATLETLLRFLNWIPLGYIFETAIIDVLVSRFLEVPEFRNVSLKCLSEIGGLNIGPEYNGKFVTLFQIVMTSINRMVPPSTDFKEAYNSSDDEDQQLLKNLALFLTNYLGTHLRLIETPETKELLINAHLYLVKISMVDDREIFKICLEYWGKLVAELYEEIQSLPMGDINPLMNLNLGGLNGASGLALNGAPLRKNEYSEILSNLRLVMIEKMVKPEEVLIVENDEGEIVREFMKESDTIVLYKSMREVLVYLTHLDVQDTELIMTDKLARQIDGTEWSWNNLNTLCWAIGSISGAMNEETEKRFLVTVIKDLLGLTEMKRGKDNKAVCASDIMYIVGQYPRFLKAHWKFLKTVVNKLFEFMHETHEGVQDMACDTFIKIAQKCRRHFVMQQAGEHEPFIDEILRTLHRITVDLAPLQVHTFYEAVGYMISAQPNKPTQERLIEKLMELPNNAWDNLMQQAASNVDVLGNPENVKIMSNILKTNVSACTSIGSFFLPQLGRIWLDMLGLYKAVSGIISQQVETQGLIATKTPKVRSLRTIKKEILKLVETYVKKAEDLDGVNANLIPGLLDAILGDYNQNVPAARDAEVLNVMATIISKLQSLLTPQIAPILDAVFEPTLGMINQDFAEYPEHRVGFFKMLRAMNLTCFPALLELPPAQFKLVIDSVVWAFKHTMRDIADTGLNIAYEIVNNFSNSSPEIANQFYQQYLLNLLGDVFYVITDADHKSGFKSQAILLSRLISLVDSGQVQAPLFDPATVEAGMTNQVFLKKYVADLLSNAFGHMQPAQIEQFVSYMFENSSDPAKFKPVVRDFLISLKEFSGDNAELYIEEKEAETEQKAREEREAAMRVPGMLKPAQLDDDADL</sequence>
<evidence type="ECO:0000256" key="3">
    <source>
        <dbReference type="ARBA" id="ARBA00022448"/>
    </source>
</evidence>
<evidence type="ECO:0000256" key="2">
    <source>
        <dbReference type="ARBA" id="ARBA00009466"/>
    </source>
</evidence>
<keyword evidence="9" id="KW-1185">Reference proteome</keyword>
<feature type="region of interest" description="Disordered" evidence="6">
    <location>
        <begin position="1041"/>
        <end position="1075"/>
    </location>
</feature>
<dbReference type="Pfam" id="PF18787">
    <property type="entry name" value="CRM1_repeat_3"/>
    <property type="match status" value="1"/>
</dbReference>
<dbReference type="SMART" id="SM01102">
    <property type="entry name" value="CRM1_C"/>
    <property type="match status" value="1"/>
</dbReference>
<comment type="similarity">
    <text evidence="2">Belongs to the exportin family.</text>
</comment>
<dbReference type="GO" id="GO:0031267">
    <property type="term" value="F:small GTPase binding"/>
    <property type="evidence" value="ECO:0007669"/>
    <property type="project" value="InterPro"/>
</dbReference>
<dbReference type="AlphaFoldDB" id="A0AAD9L8G4"/>
<dbReference type="InterPro" id="IPR001494">
    <property type="entry name" value="Importin-beta_N"/>
</dbReference>
<proteinExistence type="inferred from homology"/>
<keyword evidence="3" id="KW-0813">Transport</keyword>
<dbReference type="InterPro" id="IPR011989">
    <property type="entry name" value="ARM-like"/>
</dbReference>
<evidence type="ECO:0000256" key="5">
    <source>
        <dbReference type="ARBA" id="ARBA00023242"/>
    </source>
</evidence>
<comment type="caution">
    <text evidence="8">The sequence shown here is derived from an EMBL/GenBank/DDBJ whole genome shotgun (WGS) entry which is preliminary data.</text>
</comment>
<dbReference type="Gene3D" id="1.25.10.10">
    <property type="entry name" value="Leucine-rich Repeat Variant"/>
    <property type="match status" value="1"/>
</dbReference>
<evidence type="ECO:0000256" key="6">
    <source>
        <dbReference type="SAM" id="MobiDB-lite"/>
    </source>
</evidence>
<dbReference type="Pfam" id="PF08767">
    <property type="entry name" value="CRM1_C"/>
    <property type="match status" value="1"/>
</dbReference>
<protein>
    <submittedName>
        <fullName evidence="8">CRM1 C terminal-domain-containing protein</fullName>
    </submittedName>
</protein>
<dbReference type="EMBL" id="JAODAN010000001">
    <property type="protein sequence ID" value="KAK1927171.1"/>
    <property type="molecule type" value="Genomic_DNA"/>
</dbReference>
<dbReference type="FunFam" id="1.25.10.10:FF:000022">
    <property type="entry name" value="protein EXPORTIN 1A"/>
    <property type="match status" value="1"/>
</dbReference>
<organism evidence="8 9">
    <name type="scientific">Papiliotrema laurentii</name>
    <name type="common">Cryptococcus laurentii</name>
    <dbReference type="NCBI Taxonomy" id="5418"/>
    <lineage>
        <taxon>Eukaryota</taxon>
        <taxon>Fungi</taxon>
        <taxon>Dikarya</taxon>
        <taxon>Basidiomycota</taxon>
        <taxon>Agaricomycotina</taxon>
        <taxon>Tremellomycetes</taxon>
        <taxon>Tremellales</taxon>
        <taxon>Rhynchogastremaceae</taxon>
        <taxon>Papiliotrema</taxon>
    </lineage>
</organism>
<dbReference type="GO" id="GO:0006611">
    <property type="term" value="P:protein export from nucleus"/>
    <property type="evidence" value="ECO:0007669"/>
    <property type="project" value="InterPro"/>
</dbReference>
<dbReference type="PANTHER" id="PTHR11223:SF2">
    <property type="entry name" value="EXPORTIN-1"/>
    <property type="match status" value="1"/>
</dbReference>
<dbReference type="PROSITE" id="PS50166">
    <property type="entry name" value="IMPORTIN_B_NT"/>
    <property type="match status" value="1"/>
</dbReference>
<dbReference type="Pfam" id="PF08389">
    <property type="entry name" value="Xpo1"/>
    <property type="match status" value="1"/>
</dbReference>
<dbReference type="InterPro" id="IPR041123">
    <property type="entry name" value="CRM1_repeat"/>
</dbReference>
<dbReference type="SUPFAM" id="SSF48371">
    <property type="entry name" value="ARM repeat"/>
    <property type="match status" value="2"/>
</dbReference>
<keyword evidence="5" id="KW-0539">Nucleus</keyword>
<dbReference type="PANTHER" id="PTHR11223">
    <property type="entry name" value="EXPORTIN 1/5"/>
    <property type="match status" value="1"/>
</dbReference>
<dbReference type="InterPro" id="IPR016024">
    <property type="entry name" value="ARM-type_fold"/>
</dbReference>
<dbReference type="InterPro" id="IPR014877">
    <property type="entry name" value="XPO1_C_dom"/>
</dbReference>
<dbReference type="Pfam" id="PF18784">
    <property type="entry name" value="CRM1_repeat_2"/>
    <property type="match status" value="1"/>
</dbReference>
<dbReference type="Pfam" id="PF03810">
    <property type="entry name" value="IBN_N"/>
    <property type="match status" value="1"/>
</dbReference>
<evidence type="ECO:0000313" key="9">
    <source>
        <dbReference type="Proteomes" id="UP001182556"/>
    </source>
</evidence>
<evidence type="ECO:0000256" key="1">
    <source>
        <dbReference type="ARBA" id="ARBA00004123"/>
    </source>
</evidence>
<dbReference type="Proteomes" id="UP001182556">
    <property type="component" value="Unassembled WGS sequence"/>
</dbReference>
<dbReference type="InterPro" id="IPR040485">
    <property type="entry name" value="XPO1_repeat_3"/>
</dbReference>
<keyword evidence="4" id="KW-0653">Protein transport</keyword>
<dbReference type="InterPro" id="IPR041235">
    <property type="entry name" value="Exp1_repeat_2"/>
</dbReference>
<dbReference type="InterPro" id="IPR045065">
    <property type="entry name" value="XPO1/5"/>
</dbReference>
<evidence type="ECO:0000259" key="7">
    <source>
        <dbReference type="PROSITE" id="PS50166"/>
    </source>
</evidence>
<dbReference type="GO" id="GO:0005634">
    <property type="term" value="C:nucleus"/>
    <property type="evidence" value="ECO:0007669"/>
    <property type="project" value="UniProtKB-SubCell"/>
</dbReference>
<evidence type="ECO:0000313" key="8">
    <source>
        <dbReference type="EMBL" id="KAK1927171.1"/>
    </source>
</evidence>
<dbReference type="GO" id="GO:0000056">
    <property type="term" value="P:ribosomal small subunit export from nucleus"/>
    <property type="evidence" value="ECO:0007669"/>
    <property type="project" value="TreeGrafter"/>
</dbReference>
<name>A0AAD9L8G4_PAPLA</name>
<dbReference type="GO" id="GO:0000055">
    <property type="term" value="P:ribosomal large subunit export from nucleus"/>
    <property type="evidence" value="ECO:0007669"/>
    <property type="project" value="TreeGrafter"/>
</dbReference>
<comment type="subcellular location">
    <subcellularLocation>
        <location evidence="1">Nucleus</location>
    </subcellularLocation>
</comment>
<reference evidence="8" key="1">
    <citation type="submission" date="2023-02" db="EMBL/GenBank/DDBJ databases">
        <title>Identification and recombinant expression of a fungal hydrolase from Papiliotrema laurentii that hydrolyzes apple cutin and clears colloidal polyester polyurethane.</title>
        <authorList>
            <consortium name="DOE Joint Genome Institute"/>
            <person name="Roman V.A."/>
            <person name="Bojanowski C."/>
            <person name="Crable B.R."/>
            <person name="Wagner D.N."/>
            <person name="Hung C.S."/>
            <person name="Nadeau L.J."/>
            <person name="Schratz L."/>
            <person name="Haridas S."/>
            <person name="Pangilinan J."/>
            <person name="Lipzen A."/>
            <person name="Na H."/>
            <person name="Yan M."/>
            <person name="Ng V."/>
            <person name="Grigoriev I.V."/>
            <person name="Spatafora J.W."/>
            <person name="Barlow D."/>
            <person name="Biffinger J."/>
            <person name="Kelley-Loughnane N."/>
            <person name="Varaljay V.A."/>
            <person name="Crookes-Goodson W.J."/>
        </authorList>
    </citation>
    <scope>NUCLEOTIDE SEQUENCE</scope>
    <source>
        <strain evidence="8">5307AH</strain>
    </source>
</reference>
<dbReference type="Pfam" id="PF18777">
    <property type="entry name" value="CRM1_repeat"/>
    <property type="match status" value="1"/>
</dbReference>